<feature type="compositionally biased region" description="Low complexity" evidence="1">
    <location>
        <begin position="229"/>
        <end position="238"/>
    </location>
</feature>
<gene>
    <name evidence="3" type="ORF">PIIN_08524</name>
</gene>
<feature type="region of interest" description="Disordered" evidence="1">
    <location>
        <begin position="131"/>
        <end position="298"/>
    </location>
</feature>
<dbReference type="AlphaFoldDB" id="G4TTC9"/>
<comment type="caution">
    <text evidence="3">The sequence shown here is derived from an EMBL/GenBank/DDBJ whole genome shotgun (WGS) entry which is preliminary data.</text>
</comment>
<accession>G4TTC9</accession>
<evidence type="ECO:0000313" key="3">
    <source>
        <dbReference type="EMBL" id="CCA74572.1"/>
    </source>
</evidence>
<dbReference type="HOGENOM" id="CLU_934198_0_0_1"/>
<evidence type="ECO:0000313" key="4">
    <source>
        <dbReference type="Proteomes" id="UP000007148"/>
    </source>
</evidence>
<sequence length="298" mass="31398">MRLLTLTPLLLSTVASVWAAPVPVSIGEDGSLSVNLLRRTGDKIYRGGVQPIMPKEGEMRQDSHVAAVASPSRQILDCCLIRKMSKADAAEKFNLKHTPTKDDDGHHSLTLKKGQKMDSEQLQKHLNDGWTQTPAHERAQQLAAAKQGQNSGQAHGGTHPPSDSPHGQASHTPSNSQQHHSTPPPASPKTGGTTRSWADVVAGNHPATQQHSQPANKNHGGPHAASQGHTTPPSSHRGSPPPSPHHAAPHQAPATHQGTSHASPGPAPARSWAQVVAGSPPAHKTTPNTQSKTHGKKP</sequence>
<proteinExistence type="predicted"/>
<name>G4TTC9_SERID</name>
<feature type="chain" id="PRO_5003469401" evidence="2">
    <location>
        <begin position="20"/>
        <end position="298"/>
    </location>
</feature>
<dbReference type="Proteomes" id="UP000007148">
    <property type="component" value="Unassembled WGS sequence"/>
</dbReference>
<evidence type="ECO:0000256" key="2">
    <source>
        <dbReference type="SAM" id="SignalP"/>
    </source>
</evidence>
<feature type="compositionally biased region" description="Polar residues" evidence="1">
    <location>
        <begin position="206"/>
        <end position="216"/>
    </location>
</feature>
<reference evidence="3 4" key="1">
    <citation type="journal article" date="2011" name="PLoS Pathog.">
        <title>Endophytic Life Strategies Decoded by Genome and Transcriptome Analyses of the Mutualistic Root Symbiont Piriformospora indica.</title>
        <authorList>
            <person name="Zuccaro A."/>
            <person name="Lahrmann U."/>
            <person name="Guldener U."/>
            <person name="Langen G."/>
            <person name="Pfiffi S."/>
            <person name="Biedenkopf D."/>
            <person name="Wong P."/>
            <person name="Samans B."/>
            <person name="Grimm C."/>
            <person name="Basiewicz M."/>
            <person name="Murat C."/>
            <person name="Martin F."/>
            <person name="Kogel K.H."/>
        </authorList>
    </citation>
    <scope>NUCLEOTIDE SEQUENCE [LARGE SCALE GENOMIC DNA]</scope>
    <source>
        <strain evidence="3 4">DSM 11827</strain>
    </source>
</reference>
<keyword evidence="4" id="KW-1185">Reference proteome</keyword>
<protein>
    <submittedName>
        <fullName evidence="3">Uncharacterized protein</fullName>
    </submittedName>
</protein>
<organism evidence="3 4">
    <name type="scientific">Serendipita indica (strain DSM 11827)</name>
    <name type="common">Root endophyte fungus</name>
    <name type="synonym">Piriformospora indica</name>
    <dbReference type="NCBI Taxonomy" id="1109443"/>
    <lineage>
        <taxon>Eukaryota</taxon>
        <taxon>Fungi</taxon>
        <taxon>Dikarya</taxon>
        <taxon>Basidiomycota</taxon>
        <taxon>Agaricomycotina</taxon>
        <taxon>Agaricomycetes</taxon>
        <taxon>Sebacinales</taxon>
        <taxon>Serendipitaceae</taxon>
        <taxon>Serendipita</taxon>
    </lineage>
</organism>
<dbReference type="EMBL" id="CAFZ01000329">
    <property type="protein sequence ID" value="CCA74572.1"/>
    <property type="molecule type" value="Genomic_DNA"/>
</dbReference>
<evidence type="ECO:0000256" key="1">
    <source>
        <dbReference type="SAM" id="MobiDB-lite"/>
    </source>
</evidence>
<dbReference type="InParanoid" id="G4TTC9"/>
<feature type="signal peptide" evidence="2">
    <location>
        <begin position="1"/>
        <end position="19"/>
    </location>
</feature>
<feature type="compositionally biased region" description="Polar residues" evidence="1">
    <location>
        <begin position="165"/>
        <end position="181"/>
    </location>
</feature>
<feature type="compositionally biased region" description="Low complexity" evidence="1">
    <location>
        <begin position="245"/>
        <end position="256"/>
    </location>
</feature>
<keyword evidence="2" id="KW-0732">Signal</keyword>